<comment type="caution">
    <text evidence="1">The sequence shown here is derived from an EMBL/GenBank/DDBJ whole genome shotgun (WGS) entry which is preliminary data.</text>
</comment>
<organism evidence="1 2">
    <name type="scientific">Larinioides sclopetarius</name>
    <dbReference type="NCBI Taxonomy" id="280406"/>
    <lineage>
        <taxon>Eukaryota</taxon>
        <taxon>Metazoa</taxon>
        <taxon>Ecdysozoa</taxon>
        <taxon>Arthropoda</taxon>
        <taxon>Chelicerata</taxon>
        <taxon>Arachnida</taxon>
        <taxon>Araneae</taxon>
        <taxon>Araneomorphae</taxon>
        <taxon>Entelegynae</taxon>
        <taxon>Araneoidea</taxon>
        <taxon>Araneidae</taxon>
        <taxon>Larinioides</taxon>
    </lineage>
</organism>
<sequence length="112" mass="13323">MLGDNEWTEDDYDWQEKAAKANRDLFMDIFADISFVRDLEDNKYYVIKINPEPEIHWSEVGGTRWPRICKGTRDDSLNKVLLQHWPKTSGNVWRINILHPYNVINNISLLQF</sequence>
<feature type="non-terminal residue" evidence="1">
    <location>
        <position position="112"/>
    </location>
</feature>
<keyword evidence="2" id="KW-1185">Reference proteome</keyword>
<reference evidence="1 2" key="1">
    <citation type="submission" date="2024-04" db="EMBL/GenBank/DDBJ databases">
        <authorList>
            <person name="Rising A."/>
            <person name="Reimegard J."/>
            <person name="Sonavane S."/>
            <person name="Akerstrom W."/>
            <person name="Nylinder S."/>
            <person name="Hedman E."/>
            <person name="Kallberg Y."/>
        </authorList>
    </citation>
    <scope>NUCLEOTIDE SEQUENCE [LARGE SCALE GENOMIC DNA]</scope>
</reference>
<proteinExistence type="predicted"/>
<dbReference type="EMBL" id="CAXIEN010000153">
    <property type="protein sequence ID" value="CAL1282221.1"/>
    <property type="molecule type" value="Genomic_DNA"/>
</dbReference>
<accession>A0AAV2AE63</accession>
<dbReference type="AlphaFoldDB" id="A0AAV2AE63"/>
<evidence type="ECO:0000313" key="2">
    <source>
        <dbReference type="Proteomes" id="UP001497382"/>
    </source>
</evidence>
<evidence type="ECO:0000313" key="1">
    <source>
        <dbReference type="EMBL" id="CAL1282221.1"/>
    </source>
</evidence>
<dbReference type="Proteomes" id="UP001497382">
    <property type="component" value="Unassembled WGS sequence"/>
</dbReference>
<protein>
    <submittedName>
        <fullName evidence="1">Uncharacterized protein</fullName>
    </submittedName>
</protein>
<gene>
    <name evidence="1" type="ORF">LARSCL_LOCUS11977</name>
</gene>
<name>A0AAV2AE63_9ARAC</name>